<keyword evidence="2" id="KW-0472">Membrane</keyword>
<feature type="transmembrane region" description="Helical" evidence="2">
    <location>
        <begin position="42"/>
        <end position="65"/>
    </location>
</feature>
<feature type="transmembrane region" description="Helical" evidence="2">
    <location>
        <begin position="116"/>
        <end position="140"/>
    </location>
</feature>
<dbReference type="OrthoDB" id="5239553at2759"/>
<feature type="transmembrane region" description="Helical" evidence="2">
    <location>
        <begin position="12"/>
        <end position="30"/>
    </location>
</feature>
<evidence type="ECO:0000313" key="3">
    <source>
        <dbReference type="EMBL" id="PMD24251.1"/>
    </source>
</evidence>
<keyword evidence="2" id="KW-0812">Transmembrane</keyword>
<reference evidence="3 4" key="1">
    <citation type="submission" date="2016-05" db="EMBL/GenBank/DDBJ databases">
        <title>A degradative enzymes factory behind the ericoid mycorrhizal symbiosis.</title>
        <authorList>
            <consortium name="DOE Joint Genome Institute"/>
            <person name="Martino E."/>
            <person name="Morin E."/>
            <person name="Grelet G."/>
            <person name="Kuo A."/>
            <person name="Kohler A."/>
            <person name="Daghino S."/>
            <person name="Barry K."/>
            <person name="Choi C."/>
            <person name="Cichocki N."/>
            <person name="Clum A."/>
            <person name="Copeland A."/>
            <person name="Hainaut M."/>
            <person name="Haridas S."/>
            <person name="Labutti K."/>
            <person name="Lindquist E."/>
            <person name="Lipzen A."/>
            <person name="Khouja H.-R."/>
            <person name="Murat C."/>
            <person name="Ohm R."/>
            <person name="Olson A."/>
            <person name="Spatafora J."/>
            <person name="Veneault-Fourrey C."/>
            <person name="Henrissat B."/>
            <person name="Grigoriev I."/>
            <person name="Martin F."/>
            <person name="Perotto S."/>
        </authorList>
    </citation>
    <scope>NUCLEOTIDE SEQUENCE [LARGE SCALE GENOMIC DNA]</scope>
    <source>
        <strain evidence="3 4">UAMH 7357</strain>
    </source>
</reference>
<evidence type="ECO:0000313" key="4">
    <source>
        <dbReference type="Proteomes" id="UP000235672"/>
    </source>
</evidence>
<feature type="transmembrane region" description="Helical" evidence="2">
    <location>
        <begin position="77"/>
        <end position="96"/>
    </location>
</feature>
<name>A0A2J6QDA4_9HELO</name>
<dbReference type="EMBL" id="KZ613473">
    <property type="protein sequence ID" value="PMD24251.1"/>
    <property type="molecule type" value="Genomic_DNA"/>
</dbReference>
<proteinExistence type="predicted"/>
<organism evidence="3 4">
    <name type="scientific">Hyaloscypha hepaticicola</name>
    <dbReference type="NCBI Taxonomy" id="2082293"/>
    <lineage>
        <taxon>Eukaryota</taxon>
        <taxon>Fungi</taxon>
        <taxon>Dikarya</taxon>
        <taxon>Ascomycota</taxon>
        <taxon>Pezizomycotina</taxon>
        <taxon>Leotiomycetes</taxon>
        <taxon>Helotiales</taxon>
        <taxon>Hyaloscyphaceae</taxon>
        <taxon>Hyaloscypha</taxon>
    </lineage>
</organism>
<evidence type="ECO:0000256" key="2">
    <source>
        <dbReference type="SAM" id="Phobius"/>
    </source>
</evidence>
<evidence type="ECO:0000256" key="1">
    <source>
        <dbReference type="SAM" id="MobiDB-lite"/>
    </source>
</evidence>
<dbReference type="AlphaFoldDB" id="A0A2J6QDA4"/>
<feature type="region of interest" description="Disordered" evidence="1">
    <location>
        <begin position="151"/>
        <end position="171"/>
    </location>
</feature>
<keyword evidence="2" id="KW-1133">Transmembrane helix</keyword>
<keyword evidence="4" id="KW-1185">Reference proteome</keyword>
<evidence type="ECO:0008006" key="5">
    <source>
        <dbReference type="Google" id="ProtNLM"/>
    </source>
</evidence>
<accession>A0A2J6QDA4</accession>
<protein>
    <recommendedName>
        <fullName evidence="5">MARVEL domain-containing protein</fullName>
    </recommendedName>
</protein>
<dbReference type="Proteomes" id="UP000235672">
    <property type="component" value="Unassembled WGS sequence"/>
</dbReference>
<gene>
    <name evidence="3" type="ORF">NA56DRAFT_700727</name>
</gene>
<sequence length="171" mass="19342">MAFTLAQQMVRTVSIFQGLLAFVVLCYTGGRVIEILAYSTPRIYSFIASLFLSLFAAGIILAVWVQYKILMAHKVTLYFEMAKSAFATLIWLWLILDAAFGSGLNYYPRYSPRKPLVIDFGISVIILLILYYPTLVWAYIDKNLRREAISPTGREQAQDEEAAGEREPLLG</sequence>